<accession>A0A4R5VRI5</accession>
<dbReference type="RefSeq" id="WP_133335395.1">
    <property type="nucleotide sequence ID" value="NZ_SMYO01000006.1"/>
</dbReference>
<evidence type="ECO:0000313" key="2">
    <source>
        <dbReference type="EMBL" id="TDK60999.1"/>
    </source>
</evidence>
<keyword evidence="1" id="KW-0472">Membrane</keyword>
<feature type="transmembrane region" description="Helical" evidence="1">
    <location>
        <begin position="93"/>
        <end position="116"/>
    </location>
</feature>
<sequence length="141" mass="16563">MFSLRGDAHKIYLQLKKASKFDPSFKELKRLLEIEGIQNFYHGIDTETLKRIYYCMIKEKNGSGMIPILVSTIPWLLVIFAKQLQDFVFQDHSMVWAIFAIISLVILLYSVIIHFYEKSWAAVHIEIIQAILKERKNSQQK</sequence>
<keyword evidence="1" id="KW-0812">Transmembrane</keyword>
<name>A0A4R5VRI5_9BACI</name>
<reference evidence="2 3" key="1">
    <citation type="submission" date="2019-03" db="EMBL/GenBank/DDBJ databases">
        <title>Bacillus niacini sp. nov. a Nicotinate-Metabolizing Mesophile Isolated from Soil.</title>
        <authorList>
            <person name="Zhang G."/>
        </authorList>
    </citation>
    <scope>NUCLEOTIDE SEQUENCE [LARGE SCALE GENOMIC DNA]</scope>
    <source>
        <strain evidence="2 3">WN066</strain>
    </source>
</reference>
<organism evidence="2 3">
    <name type="scientific">Bacillus salipaludis</name>
    <dbReference type="NCBI Taxonomy" id="2547811"/>
    <lineage>
        <taxon>Bacteria</taxon>
        <taxon>Bacillati</taxon>
        <taxon>Bacillota</taxon>
        <taxon>Bacilli</taxon>
        <taxon>Bacillales</taxon>
        <taxon>Bacillaceae</taxon>
        <taxon>Bacillus</taxon>
    </lineage>
</organism>
<protein>
    <submittedName>
        <fullName evidence="2">Uncharacterized protein</fullName>
    </submittedName>
</protein>
<dbReference type="EMBL" id="SMYO01000006">
    <property type="protein sequence ID" value="TDK60999.1"/>
    <property type="molecule type" value="Genomic_DNA"/>
</dbReference>
<evidence type="ECO:0000313" key="3">
    <source>
        <dbReference type="Proteomes" id="UP000295132"/>
    </source>
</evidence>
<feature type="transmembrane region" description="Helical" evidence="1">
    <location>
        <begin position="64"/>
        <end position="81"/>
    </location>
</feature>
<dbReference type="Proteomes" id="UP000295132">
    <property type="component" value="Unassembled WGS sequence"/>
</dbReference>
<proteinExistence type="predicted"/>
<dbReference type="AlphaFoldDB" id="A0A4R5VRI5"/>
<evidence type="ECO:0000256" key="1">
    <source>
        <dbReference type="SAM" id="Phobius"/>
    </source>
</evidence>
<gene>
    <name evidence="2" type="ORF">E2K98_14940</name>
</gene>
<comment type="caution">
    <text evidence="2">The sequence shown here is derived from an EMBL/GenBank/DDBJ whole genome shotgun (WGS) entry which is preliminary data.</text>
</comment>
<keyword evidence="1" id="KW-1133">Transmembrane helix</keyword>